<dbReference type="STRING" id="857265.WG78_11765"/>
<proteinExistence type="predicted"/>
<dbReference type="InterPro" id="IPR001279">
    <property type="entry name" value="Metallo-B-lactamas"/>
</dbReference>
<dbReference type="AlphaFoldDB" id="A0A0N1JST6"/>
<dbReference type="PATRIC" id="fig|857265.3.peg.2417"/>
<keyword evidence="4" id="KW-1185">Reference proteome</keyword>
<name>A0A0N1JST6_9NEIS</name>
<feature type="domain" description="Metallo-beta-lactamase" evidence="2">
    <location>
        <begin position="86"/>
        <end position="280"/>
    </location>
</feature>
<keyword evidence="3" id="KW-0378">Hydrolase</keyword>
<sequence>MNRKTSQRKSDMPPRFKNEEPTRPIKFGVSDFFDVINKLFFDASTRPPAPLPVVPTDWTAFMQPSPQLKLVWLGHSTFVLNMEGKNILLDPVFGESVSPLPVGWKRFQPAPVALEALPHIDFVVISHDHYDHLDETTVRFLAKTTSEFIVPSGMGAWLQRWGVVAERISELDWHGSLQRGSLRFTATPARHESGRGLFDRARTLWASWVITGEQQKLYYSGDSSYGKHFADIGERYGPFDVSIIENGQYDLRWADSHMQPEETIQAAIDLRSKLFVPAHWGMFQLSTHAWDEPVVRSFQLAQQRGLPMATPMLGELTQPDRIHATPWWQAITRPARAKRGCAIFRCASAA</sequence>
<dbReference type="GO" id="GO:0016787">
    <property type="term" value="F:hydrolase activity"/>
    <property type="evidence" value="ECO:0007669"/>
    <property type="project" value="UniProtKB-KW"/>
</dbReference>
<dbReference type="OrthoDB" id="9805728at2"/>
<dbReference type="PANTHER" id="PTHR15032">
    <property type="entry name" value="N-ACYL-PHOSPHATIDYLETHANOLAMINE-HYDROLYZING PHOSPHOLIPASE D"/>
    <property type="match status" value="1"/>
</dbReference>
<feature type="compositionally biased region" description="Basic and acidic residues" evidence="1">
    <location>
        <begin position="8"/>
        <end position="23"/>
    </location>
</feature>
<reference evidence="3 4" key="1">
    <citation type="submission" date="2015-07" db="EMBL/GenBank/DDBJ databases">
        <title>Draft genome sequence of the Amantichitinum ursilacus IGB-41, a new chitin-degrading bacterium.</title>
        <authorList>
            <person name="Kirstahler P."/>
            <person name="Guenther M."/>
            <person name="Grumaz C."/>
            <person name="Rupp S."/>
            <person name="Zibek S."/>
            <person name="Sohn K."/>
        </authorList>
    </citation>
    <scope>NUCLEOTIDE SEQUENCE [LARGE SCALE GENOMIC DNA]</scope>
    <source>
        <strain evidence="3 4">IGB-41</strain>
    </source>
</reference>
<dbReference type="Pfam" id="PF12706">
    <property type="entry name" value="Lactamase_B_2"/>
    <property type="match status" value="1"/>
</dbReference>
<evidence type="ECO:0000259" key="2">
    <source>
        <dbReference type="Pfam" id="PF12706"/>
    </source>
</evidence>
<dbReference type="EMBL" id="LAQT01000009">
    <property type="protein sequence ID" value="KPC52520.1"/>
    <property type="molecule type" value="Genomic_DNA"/>
</dbReference>
<accession>A0A0N1JST6</accession>
<dbReference type="RefSeq" id="WP_053938011.1">
    <property type="nucleotide sequence ID" value="NZ_LAQT01000009.1"/>
</dbReference>
<evidence type="ECO:0000313" key="4">
    <source>
        <dbReference type="Proteomes" id="UP000037939"/>
    </source>
</evidence>
<dbReference type="Gene3D" id="3.60.15.10">
    <property type="entry name" value="Ribonuclease Z/Hydroxyacylglutathione hydrolase-like"/>
    <property type="match status" value="1"/>
</dbReference>
<dbReference type="GO" id="GO:0005737">
    <property type="term" value="C:cytoplasm"/>
    <property type="evidence" value="ECO:0007669"/>
    <property type="project" value="TreeGrafter"/>
</dbReference>
<dbReference type="Proteomes" id="UP000037939">
    <property type="component" value="Unassembled WGS sequence"/>
</dbReference>
<feature type="region of interest" description="Disordered" evidence="1">
    <location>
        <begin position="1"/>
        <end position="23"/>
    </location>
</feature>
<protein>
    <submittedName>
        <fullName evidence="3">Putative L-ascorbate-6-phosphate lactonase UlaG</fullName>
        <ecNumber evidence="3">3.1.1.-</ecNumber>
    </submittedName>
</protein>
<dbReference type="InterPro" id="IPR036866">
    <property type="entry name" value="RibonucZ/Hydroxyglut_hydro"/>
</dbReference>
<organism evidence="3 4">
    <name type="scientific">Amantichitinum ursilacus</name>
    <dbReference type="NCBI Taxonomy" id="857265"/>
    <lineage>
        <taxon>Bacteria</taxon>
        <taxon>Pseudomonadati</taxon>
        <taxon>Pseudomonadota</taxon>
        <taxon>Betaproteobacteria</taxon>
        <taxon>Neisseriales</taxon>
        <taxon>Chitinibacteraceae</taxon>
        <taxon>Amantichitinum</taxon>
    </lineage>
</organism>
<gene>
    <name evidence="3" type="primary">ulaG</name>
    <name evidence="3" type="ORF">WG78_11765</name>
</gene>
<dbReference type="EC" id="3.1.1.-" evidence="3"/>
<evidence type="ECO:0000313" key="3">
    <source>
        <dbReference type="EMBL" id="KPC52520.1"/>
    </source>
</evidence>
<evidence type="ECO:0000256" key="1">
    <source>
        <dbReference type="SAM" id="MobiDB-lite"/>
    </source>
</evidence>
<comment type="caution">
    <text evidence="3">The sequence shown here is derived from an EMBL/GenBank/DDBJ whole genome shotgun (WGS) entry which is preliminary data.</text>
</comment>
<dbReference type="PANTHER" id="PTHR15032:SF4">
    <property type="entry name" value="N-ACYL-PHOSPHATIDYLETHANOLAMINE-HYDROLYZING PHOSPHOLIPASE D"/>
    <property type="match status" value="1"/>
</dbReference>
<dbReference type="SUPFAM" id="SSF56281">
    <property type="entry name" value="Metallo-hydrolase/oxidoreductase"/>
    <property type="match status" value="1"/>
</dbReference>